<proteinExistence type="predicted"/>
<dbReference type="EMBL" id="LBHB01000002">
    <property type="protein sequence ID" value="KLE34142.1"/>
    <property type="molecule type" value="Genomic_DNA"/>
</dbReference>
<organism evidence="2 3">
    <name type="scientific">Aurantiacibacter luteus</name>
    <dbReference type="NCBI Taxonomy" id="1581420"/>
    <lineage>
        <taxon>Bacteria</taxon>
        <taxon>Pseudomonadati</taxon>
        <taxon>Pseudomonadota</taxon>
        <taxon>Alphaproteobacteria</taxon>
        <taxon>Sphingomonadales</taxon>
        <taxon>Erythrobacteraceae</taxon>
        <taxon>Aurantiacibacter</taxon>
    </lineage>
</organism>
<evidence type="ECO:0000256" key="1">
    <source>
        <dbReference type="SAM" id="SignalP"/>
    </source>
</evidence>
<evidence type="ECO:0008006" key="4">
    <source>
        <dbReference type="Google" id="ProtNLM"/>
    </source>
</evidence>
<sequence length="309" mass="33210">MNRIPAALAILLAVLSAPVAAQDRDAGTEAIIVSAQRSGAPMWTIDTPRGAVILVGEIAAVPESTPWQPERLEEATREADRVILGLKPNVSPGDILRLVFAGGSITRLPGDHVAADYLDAAGQARLAALEDAYDQDYSRKSLLLTSFDLLSRRLRFNRDTTRDASDVVRRAARRADVAATPVGTVRGEDMLDSLAAADPRSHLGCLDAAMTATEIGPRLVEQRGADWRAFDVPAVMTNPLEIALGRCWPWADEALGPALRTQWFEAIEAAARADGVTLAVVPLRLLAQDEGVLDRLAERGFDPAGPAWR</sequence>
<dbReference type="AlphaFoldDB" id="A0A0G9MTT6"/>
<gene>
    <name evidence="2" type="ORF">AAW00_07630</name>
</gene>
<dbReference type="InterPro" id="IPR002816">
    <property type="entry name" value="TraB/PrgY/GumN_fam"/>
</dbReference>
<dbReference type="PATRIC" id="fig|1581420.6.peg.1563"/>
<dbReference type="STRING" id="1581420.AAW00_07630"/>
<comment type="caution">
    <text evidence="2">The sequence shown here is derived from an EMBL/GenBank/DDBJ whole genome shotgun (WGS) entry which is preliminary data.</text>
</comment>
<evidence type="ECO:0000313" key="3">
    <source>
        <dbReference type="Proteomes" id="UP000053464"/>
    </source>
</evidence>
<dbReference type="RefSeq" id="WP_047003788.1">
    <property type="nucleotide sequence ID" value="NZ_LBHB01000002.1"/>
</dbReference>
<keyword evidence="3" id="KW-1185">Reference proteome</keyword>
<accession>A0A0G9MTT6</accession>
<dbReference type="CDD" id="cd14788">
    <property type="entry name" value="GumN"/>
    <property type="match status" value="1"/>
</dbReference>
<dbReference type="Pfam" id="PF01963">
    <property type="entry name" value="TraB_PrgY_gumN"/>
    <property type="match status" value="1"/>
</dbReference>
<dbReference type="OrthoDB" id="7200258at2"/>
<reference evidence="2 3" key="1">
    <citation type="submission" date="2015-04" db="EMBL/GenBank/DDBJ databases">
        <title>The draft genome sequence of Erythrobacter luteus KA37.</title>
        <authorList>
            <person name="Zhuang L."/>
            <person name="Liu Y."/>
            <person name="Shao Z."/>
        </authorList>
    </citation>
    <scope>NUCLEOTIDE SEQUENCE [LARGE SCALE GENOMIC DNA]</scope>
    <source>
        <strain evidence="2 3">KA37</strain>
    </source>
</reference>
<feature type="signal peptide" evidence="1">
    <location>
        <begin position="1"/>
        <end position="21"/>
    </location>
</feature>
<dbReference type="Proteomes" id="UP000053464">
    <property type="component" value="Unassembled WGS sequence"/>
</dbReference>
<feature type="chain" id="PRO_5002579397" description="Polysaccharide biosynthesis protein GumN" evidence="1">
    <location>
        <begin position="22"/>
        <end position="309"/>
    </location>
</feature>
<name>A0A0G9MTT6_9SPHN</name>
<keyword evidence="1" id="KW-0732">Signal</keyword>
<protein>
    <recommendedName>
        <fullName evidence="4">Polysaccharide biosynthesis protein GumN</fullName>
    </recommendedName>
</protein>
<evidence type="ECO:0000313" key="2">
    <source>
        <dbReference type="EMBL" id="KLE34142.1"/>
    </source>
</evidence>